<dbReference type="Proteomes" id="UP001611075">
    <property type="component" value="Unassembled WGS sequence"/>
</dbReference>
<evidence type="ECO:0000259" key="2">
    <source>
        <dbReference type="Pfam" id="PF13699"/>
    </source>
</evidence>
<feature type="compositionally biased region" description="Acidic residues" evidence="1">
    <location>
        <begin position="409"/>
        <end position="431"/>
    </location>
</feature>
<keyword evidence="4" id="KW-1185">Reference proteome</keyword>
<comment type="caution">
    <text evidence="3">The sequence shown here is derived from an EMBL/GenBank/DDBJ whole genome shotgun (WGS) entry which is preliminary data.</text>
</comment>
<dbReference type="Pfam" id="PF13699">
    <property type="entry name" value="eCIS_core"/>
    <property type="match status" value="1"/>
</dbReference>
<proteinExistence type="predicted"/>
<protein>
    <submittedName>
        <fullName evidence="3">DUF4157 domain-containing protein</fullName>
    </submittedName>
</protein>
<dbReference type="RefSeq" id="WP_396679408.1">
    <property type="nucleotide sequence ID" value="NZ_JBIRPU010000007.1"/>
</dbReference>
<gene>
    <name evidence="3" type="ORF">ACH4OY_13725</name>
</gene>
<feature type="compositionally biased region" description="Basic residues" evidence="1">
    <location>
        <begin position="451"/>
        <end position="476"/>
    </location>
</feature>
<evidence type="ECO:0000313" key="3">
    <source>
        <dbReference type="EMBL" id="MFI0793731.1"/>
    </source>
</evidence>
<dbReference type="EMBL" id="JBIRPU010000007">
    <property type="protein sequence ID" value="MFI0793731.1"/>
    <property type="molecule type" value="Genomic_DNA"/>
</dbReference>
<feature type="region of interest" description="Disordered" evidence="1">
    <location>
        <begin position="194"/>
        <end position="217"/>
    </location>
</feature>
<reference evidence="3 4" key="1">
    <citation type="submission" date="2024-10" db="EMBL/GenBank/DDBJ databases">
        <title>The Natural Products Discovery Center: Release of the First 8490 Sequenced Strains for Exploring Actinobacteria Biosynthetic Diversity.</title>
        <authorList>
            <person name="Kalkreuter E."/>
            <person name="Kautsar S.A."/>
            <person name="Yang D."/>
            <person name="Bader C.D."/>
            <person name="Teijaro C.N."/>
            <person name="Fluegel L."/>
            <person name="Davis C.M."/>
            <person name="Simpson J.R."/>
            <person name="Lauterbach L."/>
            <person name="Steele A.D."/>
            <person name="Gui C."/>
            <person name="Meng S."/>
            <person name="Li G."/>
            <person name="Viehrig K."/>
            <person name="Ye F."/>
            <person name="Su P."/>
            <person name="Kiefer A.F."/>
            <person name="Nichols A."/>
            <person name="Cepeda A.J."/>
            <person name="Yan W."/>
            <person name="Fan B."/>
            <person name="Jiang Y."/>
            <person name="Adhikari A."/>
            <person name="Zheng C.-J."/>
            <person name="Schuster L."/>
            <person name="Cowan T.M."/>
            <person name="Smanski M.J."/>
            <person name="Chevrette M.G."/>
            <person name="De Carvalho L.P.S."/>
            <person name="Shen B."/>
        </authorList>
    </citation>
    <scope>NUCLEOTIDE SEQUENCE [LARGE SCALE GENOMIC DNA]</scope>
    <source>
        <strain evidence="3 4">NPDC021253</strain>
    </source>
</reference>
<feature type="region of interest" description="Disordered" evidence="1">
    <location>
        <begin position="108"/>
        <end position="160"/>
    </location>
</feature>
<name>A0ABW7SJ65_9ACTN</name>
<sequence>MSVRSRMGAPAEKADGTSRRAALESVLASPGRPLAADIRQDMERRFGISFADVRIHDDATAHRAAMSVDAQAFTTGSHIVFAGGPAGSAANRRTLIHELTHVVQQRQGPVAGTPTGDGLRLSDPSDAHERTAASVSEGGMGSTRSAVVASQPVPAAPPSPATVIQRVVTRRVAPPGQPGQIWHSDVTGGYYASREEAERDEAAAVAERAEDPDYSPRAGFLESAASRARRERPLTALEQLAADWQGGYREFETGAGPVSVSRGWGRQPYIRSRLAHYDGARVSTAYTDFSSVLDAGRSDQGRERLARRIRRASLGGRVDFSGYDFRTRRAAAHLIAITQVAEDRRTPGSGVLARAALRLVADGILTFGEAFARQGGLYVPAHQGGTREMRETAGGDVERLDETLAGQVPEEEQQQSEEEEESDESDEEFAGEQELQGLREEQQEYEEQEARRRRRSHSRSRSRSRSRSPRRRPSDR</sequence>
<feature type="domain" description="eCIS core" evidence="2">
    <location>
        <begin position="33"/>
        <end position="108"/>
    </location>
</feature>
<evidence type="ECO:0000313" key="4">
    <source>
        <dbReference type="Proteomes" id="UP001611075"/>
    </source>
</evidence>
<evidence type="ECO:0000256" key="1">
    <source>
        <dbReference type="SAM" id="MobiDB-lite"/>
    </source>
</evidence>
<dbReference type="InterPro" id="IPR025295">
    <property type="entry name" value="eCIS_core_dom"/>
</dbReference>
<organism evidence="3 4">
    <name type="scientific">Micromonospora rubida</name>
    <dbReference type="NCBI Taxonomy" id="2697657"/>
    <lineage>
        <taxon>Bacteria</taxon>
        <taxon>Bacillati</taxon>
        <taxon>Actinomycetota</taxon>
        <taxon>Actinomycetes</taxon>
        <taxon>Micromonosporales</taxon>
        <taxon>Micromonosporaceae</taxon>
        <taxon>Micromonospora</taxon>
    </lineage>
</organism>
<feature type="compositionally biased region" description="Basic and acidic residues" evidence="1">
    <location>
        <begin position="194"/>
        <end position="211"/>
    </location>
</feature>
<feature type="region of interest" description="Disordered" evidence="1">
    <location>
        <begin position="405"/>
        <end position="476"/>
    </location>
</feature>
<accession>A0ABW7SJ65</accession>